<dbReference type="RefSeq" id="WP_147145102.1">
    <property type="nucleotide sequence ID" value="NZ_BJXN01000002.1"/>
</dbReference>
<gene>
    <name evidence="1" type="ORF">ODE01S_02950</name>
</gene>
<accession>A0A511RGS0</accession>
<dbReference type="InterPro" id="IPR012440">
    <property type="entry name" value="DUF1641"/>
</dbReference>
<organism evidence="1 2">
    <name type="scientific">Oceanithermus desulfurans NBRC 100063</name>
    <dbReference type="NCBI Taxonomy" id="1227550"/>
    <lineage>
        <taxon>Bacteria</taxon>
        <taxon>Thermotogati</taxon>
        <taxon>Deinococcota</taxon>
        <taxon>Deinococci</taxon>
        <taxon>Thermales</taxon>
        <taxon>Thermaceae</taxon>
        <taxon>Oceanithermus</taxon>
    </lineage>
</organism>
<proteinExistence type="predicted"/>
<sequence length="142" mass="15558">MAEITITEEDAKTVEELIRLARQLKVGGYLGIFTEMTTNGDLLLEHIAGEREVIRGAALAEAAMDPIKNMPPTHVPKIRHNLVHLMGPLVEALAQTNPKETPKVGMFGALKYLSDPGVQKGLGFLLELAKNLGKAMDEYEPR</sequence>
<comment type="caution">
    <text evidence="1">The sequence shown here is derived from an EMBL/GenBank/DDBJ whole genome shotgun (WGS) entry which is preliminary data.</text>
</comment>
<evidence type="ECO:0000313" key="1">
    <source>
        <dbReference type="EMBL" id="GEM88861.1"/>
    </source>
</evidence>
<protein>
    <recommendedName>
        <fullName evidence="3">DUF1641 domain-containing protein</fullName>
    </recommendedName>
</protein>
<dbReference type="EMBL" id="BJXN01000002">
    <property type="protein sequence ID" value="GEM88861.1"/>
    <property type="molecule type" value="Genomic_DNA"/>
</dbReference>
<dbReference type="Proteomes" id="UP000321827">
    <property type="component" value="Unassembled WGS sequence"/>
</dbReference>
<dbReference type="AlphaFoldDB" id="A0A511RGS0"/>
<reference evidence="1 2" key="1">
    <citation type="submission" date="2019-07" db="EMBL/GenBank/DDBJ databases">
        <title>Whole genome shotgun sequence of Oceanithermus desulfurans NBRC 100063.</title>
        <authorList>
            <person name="Hosoyama A."/>
            <person name="Uohara A."/>
            <person name="Ohji S."/>
            <person name="Ichikawa N."/>
        </authorList>
    </citation>
    <scope>NUCLEOTIDE SEQUENCE [LARGE SCALE GENOMIC DNA]</scope>
    <source>
        <strain evidence="1 2">NBRC 100063</strain>
    </source>
</reference>
<dbReference type="OrthoDB" id="1491368at2"/>
<dbReference type="Pfam" id="PF07849">
    <property type="entry name" value="DUF1641"/>
    <property type="match status" value="1"/>
</dbReference>
<evidence type="ECO:0000313" key="2">
    <source>
        <dbReference type="Proteomes" id="UP000321827"/>
    </source>
</evidence>
<evidence type="ECO:0008006" key="3">
    <source>
        <dbReference type="Google" id="ProtNLM"/>
    </source>
</evidence>
<name>A0A511RGS0_9DEIN</name>